<sequence>RNIYVTTNVENLQPQGCCMTSSHLYNCNTPYTDCAILNKTNSVDILCASQKTPLSFEDTTTFLFSNLHTPKDDSRFGEQSPGLIIFFMKNIEILPKLNY</sequence>
<dbReference type="Proteomes" id="UP000749559">
    <property type="component" value="Unassembled WGS sequence"/>
</dbReference>
<comment type="caution">
    <text evidence="1">The sequence shown here is derived from an EMBL/GenBank/DDBJ whole genome shotgun (WGS) entry which is preliminary data.</text>
</comment>
<dbReference type="EMBL" id="CAIIXF020000038">
    <property type="protein sequence ID" value="CAH1802706.1"/>
    <property type="molecule type" value="Genomic_DNA"/>
</dbReference>
<evidence type="ECO:0000313" key="1">
    <source>
        <dbReference type="EMBL" id="CAH1802706.1"/>
    </source>
</evidence>
<protein>
    <submittedName>
        <fullName evidence="1">Uncharacterized protein</fullName>
    </submittedName>
</protein>
<gene>
    <name evidence="1" type="ORF">OFUS_LOCUS26357</name>
</gene>
<feature type="non-terminal residue" evidence="1">
    <location>
        <position position="1"/>
    </location>
</feature>
<keyword evidence="2" id="KW-1185">Reference proteome</keyword>
<accession>A0A8S4QAS0</accession>
<dbReference type="AlphaFoldDB" id="A0A8S4QAS0"/>
<evidence type="ECO:0000313" key="2">
    <source>
        <dbReference type="Proteomes" id="UP000749559"/>
    </source>
</evidence>
<organism evidence="1 2">
    <name type="scientific">Owenia fusiformis</name>
    <name type="common">Polychaete worm</name>
    <dbReference type="NCBI Taxonomy" id="6347"/>
    <lineage>
        <taxon>Eukaryota</taxon>
        <taxon>Metazoa</taxon>
        <taxon>Spiralia</taxon>
        <taxon>Lophotrochozoa</taxon>
        <taxon>Annelida</taxon>
        <taxon>Polychaeta</taxon>
        <taxon>Sedentaria</taxon>
        <taxon>Canalipalpata</taxon>
        <taxon>Sabellida</taxon>
        <taxon>Oweniida</taxon>
        <taxon>Oweniidae</taxon>
        <taxon>Owenia</taxon>
    </lineage>
</organism>
<name>A0A8S4QAS0_OWEFU</name>
<proteinExistence type="predicted"/>
<reference evidence="1" key="1">
    <citation type="submission" date="2022-03" db="EMBL/GenBank/DDBJ databases">
        <authorList>
            <person name="Martin C."/>
        </authorList>
    </citation>
    <scope>NUCLEOTIDE SEQUENCE</scope>
</reference>